<dbReference type="RefSeq" id="WP_188072885.1">
    <property type="nucleotide sequence ID" value="NZ_BSPS01000034.1"/>
</dbReference>
<dbReference type="AlphaFoldDB" id="A0A7W6FRU0"/>
<dbReference type="GO" id="GO:0016787">
    <property type="term" value="F:hydrolase activity"/>
    <property type="evidence" value="ECO:0007669"/>
    <property type="project" value="UniProtKB-KW"/>
</dbReference>
<gene>
    <name evidence="2" type="ORF">GGR43_003118</name>
</gene>
<sequence length="279" mass="29832">MYDSHAHVISDDLAAFPAMDAADPAVAARLRDPFTAERLLREMDGAGVGKALLVQRGQIYGFDNRYILAAAGASGGRLKAVCGVDAADPGCGAAVRRLREEGAAGVRLMARLGERSFGWLDGEHAGGFWRAAVDCALPVCVHFFGWNREEGLERLESLLDRHPVAHLVIDHLTNAPIQSATECGIDAPVRRISERGSVALKFTAIPLNDLAERGIDAGRVLDAYLALFGADRLLWGSDVTQSRGGYEDLAASGRAAVAGFPADIRERLLQANVARIYGL</sequence>
<protein>
    <submittedName>
        <fullName evidence="2">Putative TIM-barrel fold metal-dependent hydrolase</fullName>
    </submittedName>
</protein>
<dbReference type="EMBL" id="JACIDT010000011">
    <property type="protein sequence ID" value="MBB3927389.1"/>
    <property type="molecule type" value="Genomic_DNA"/>
</dbReference>
<keyword evidence="3" id="KW-1185">Reference proteome</keyword>
<evidence type="ECO:0000259" key="1">
    <source>
        <dbReference type="Pfam" id="PF04909"/>
    </source>
</evidence>
<dbReference type="Proteomes" id="UP000571950">
    <property type="component" value="Unassembled WGS sequence"/>
</dbReference>
<dbReference type="InterPro" id="IPR006680">
    <property type="entry name" value="Amidohydro-rel"/>
</dbReference>
<organism evidence="2 3">
    <name type="scientific">Sphingobium jiangsuense</name>
    <dbReference type="NCBI Taxonomy" id="870476"/>
    <lineage>
        <taxon>Bacteria</taxon>
        <taxon>Pseudomonadati</taxon>
        <taxon>Pseudomonadota</taxon>
        <taxon>Alphaproteobacteria</taxon>
        <taxon>Sphingomonadales</taxon>
        <taxon>Sphingomonadaceae</taxon>
        <taxon>Sphingobium</taxon>
    </lineage>
</organism>
<reference evidence="2 3" key="1">
    <citation type="submission" date="2020-08" db="EMBL/GenBank/DDBJ databases">
        <title>Genomic Encyclopedia of Type Strains, Phase IV (KMG-IV): sequencing the most valuable type-strain genomes for metagenomic binning, comparative biology and taxonomic classification.</title>
        <authorList>
            <person name="Goeker M."/>
        </authorList>
    </citation>
    <scope>NUCLEOTIDE SEQUENCE [LARGE SCALE GENOMIC DNA]</scope>
    <source>
        <strain evidence="2 3">DSM 26189</strain>
    </source>
</reference>
<dbReference type="PANTHER" id="PTHR35563:SF2">
    <property type="entry name" value="BARREL METAL-DEPENDENT HYDROLASE, PUTATIVE (AFU_ORTHOLOGUE AFUA_1G16240)-RELATED"/>
    <property type="match status" value="1"/>
</dbReference>
<evidence type="ECO:0000313" key="3">
    <source>
        <dbReference type="Proteomes" id="UP000571950"/>
    </source>
</evidence>
<accession>A0A7W6FRU0</accession>
<proteinExistence type="predicted"/>
<dbReference type="InterPro" id="IPR052358">
    <property type="entry name" value="Aro_Compnd_Degr_Hydrolases"/>
</dbReference>
<dbReference type="InterPro" id="IPR032466">
    <property type="entry name" value="Metal_Hydrolase"/>
</dbReference>
<dbReference type="PANTHER" id="PTHR35563">
    <property type="entry name" value="BARREL METAL-DEPENDENT HYDROLASE, PUTATIVE (AFU_ORTHOLOGUE AFUA_1G16240)-RELATED"/>
    <property type="match status" value="1"/>
</dbReference>
<evidence type="ECO:0000313" key="2">
    <source>
        <dbReference type="EMBL" id="MBB3927389.1"/>
    </source>
</evidence>
<keyword evidence="2" id="KW-0378">Hydrolase</keyword>
<dbReference type="Gene3D" id="3.20.20.140">
    <property type="entry name" value="Metal-dependent hydrolases"/>
    <property type="match status" value="1"/>
</dbReference>
<name>A0A7W6FRU0_9SPHN</name>
<comment type="caution">
    <text evidence="2">The sequence shown here is derived from an EMBL/GenBank/DDBJ whole genome shotgun (WGS) entry which is preliminary data.</text>
</comment>
<dbReference type="Pfam" id="PF04909">
    <property type="entry name" value="Amidohydro_2"/>
    <property type="match status" value="1"/>
</dbReference>
<dbReference type="SUPFAM" id="SSF51556">
    <property type="entry name" value="Metallo-dependent hydrolases"/>
    <property type="match status" value="1"/>
</dbReference>
<feature type="domain" description="Amidohydrolase-related" evidence="1">
    <location>
        <begin position="2"/>
        <end position="279"/>
    </location>
</feature>